<dbReference type="Gene3D" id="3.10.129.10">
    <property type="entry name" value="Hotdog Thioesterase"/>
    <property type="match status" value="1"/>
</dbReference>
<dbReference type="Proteomes" id="UP001465976">
    <property type="component" value="Unassembled WGS sequence"/>
</dbReference>
<keyword evidence="2" id="KW-1185">Reference proteome</keyword>
<reference evidence="1 2" key="1">
    <citation type="submission" date="2024-02" db="EMBL/GenBank/DDBJ databases">
        <title>A draft genome for the cacao thread blight pathogen Marasmius crinis-equi.</title>
        <authorList>
            <person name="Cohen S.P."/>
            <person name="Baruah I.K."/>
            <person name="Amoako-Attah I."/>
            <person name="Bukari Y."/>
            <person name="Meinhardt L.W."/>
            <person name="Bailey B.A."/>
        </authorList>
    </citation>
    <scope>NUCLEOTIDE SEQUENCE [LARGE SCALE GENOMIC DNA]</scope>
    <source>
        <strain evidence="1 2">GH-76</strain>
    </source>
</reference>
<name>A0ABR3G118_9AGAR</name>
<accession>A0ABR3G118</accession>
<protein>
    <submittedName>
        <fullName evidence="1">Uncharacterized protein</fullName>
    </submittedName>
</protein>
<comment type="caution">
    <text evidence="1">The sequence shown here is derived from an EMBL/GenBank/DDBJ whole genome shotgun (WGS) entry which is preliminary data.</text>
</comment>
<evidence type="ECO:0000313" key="1">
    <source>
        <dbReference type="EMBL" id="KAL0581482.1"/>
    </source>
</evidence>
<dbReference type="EMBL" id="JBAHYK010000009">
    <property type="protein sequence ID" value="KAL0581482.1"/>
    <property type="molecule type" value="Genomic_DNA"/>
</dbReference>
<evidence type="ECO:0000313" key="2">
    <source>
        <dbReference type="Proteomes" id="UP001465976"/>
    </source>
</evidence>
<dbReference type="InterPro" id="IPR029069">
    <property type="entry name" value="HotDog_dom_sf"/>
</dbReference>
<proteinExistence type="predicted"/>
<sequence length="191" mass="20654">MSSPSSFDPADIKGNLTDPQKRTAAKIFQHFIGTPDTSFGAEIGRNLRIVEITVADTRDGGIYPEGWAGDDEGYSWIEDEGAYRSFGSKGKNDEKRMPSKISAKDAIARTVCEIDVTRNMCNVYGTLHGGCAAYMIDPCVHLPNAFLSEDMPQMGDRCSVSALVTLGIVAGIDGTGVSQSMVLQWHRPATM</sequence>
<dbReference type="SUPFAM" id="SSF54637">
    <property type="entry name" value="Thioesterase/thiol ester dehydrase-isomerase"/>
    <property type="match status" value="1"/>
</dbReference>
<gene>
    <name evidence="1" type="ORF">V5O48_000525</name>
</gene>
<organism evidence="1 2">
    <name type="scientific">Marasmius crinis-equi</name>
    <dbReference type="NCBI Taxonomy" id="585013"/>
    <lineage>
        <taxon>Eukaryota</taxon>
        <taxon>Fungi</taxon>
        <taxon>Dikarya</taxon>
        <taxon>Basidiomycota</taxon>
        <taxon>Agaricomycotina</taxon>
        <taxon>Agaricomycetes</taxon>
        <taxon>Agaricomycetidae</taxon>
        <taxon>Agaricales</taxon>
        <taxon>Marasmiineae</taxon>
        <taxon>Marasmiaceae</taxon>
        <taxon>Marasmius</taxon>
    </lineage>
</organism>